<evidence type="ECO:0000259" key="2">
    <source>
        <dbReference type="Pfam" id="PF01051"/>
    </source>
</evidence>
<dbReference type="Pfam" id="PF01051">
    <property type="entry name" value="Rep3_N"/>
    <property type="match status" value="1"/>
</dbReference>
<sequence length="395" mass="45316">MKQNALVKVDNAVHPLIVQHNALINARFELNTTESRLFLALLSRIGRDDTQFQVCQIPVRELMAHSSSNSTYDLVRKTLKHFASRTLLIEKLDATARRNNKPDFSILPLLAFAEYKHREGVVEARFNDLLMPYLLQLRENFTKAQLTELLKLKSSNAYRIYLLLREYAAFGKRVMAVADLKSILGVEEEYDRFTNFKARILDRAKSELAQTDMAFTYVLEKQGRTITHICFLFKPTGTALPVHPVPETDWEATLLEAGIAVKSLASIKTQLENGYYDEGYIYFVVAYVRRQAAAGKVKKVGGAIYKSLVEGYLLEDYRRQVRRGRAEEPTRGPAKPVLSLQERHTLDDIHAMYETMQQRKLIPDETFEENVARVWLSAGFRQETDAQGIQWLIKP</sequence>
<accession>A0A3R9NL70</accession>
<keyword evidence="4" id="KW-1185">Reference proteome</keyword>
<proteinExistence type="inferred from homology"/>
<dbReference type="EMBL" id="RWIU01000012">
    <property type="protein sequence ID" value="RSK38449.1"/>
    <property type="molecule type" value="Genomic_DNA"/>
</dbReference>
<evidence type="ECO:0000313" key="3">
    <source>
        <dbReference type="EMBL" id="RSK38449.1"/>
    </source>
</evidence>
<dbReference type="GO" id="GO:0003887">
    <property type="term" value="F:DNA-directed DNA polymerase activity"/>
    <property type="evidence" value="ECO:0007669"/>
    <property type="project" value="InterPro"/>
</dbReference>
<organism evidence="3 4">
    <name type="scientific">Hymenobacter perfusus</name>
    <dbReference type="NCBI Taxonomy" id="1236770"/>
    <lineage>
        <taxon>Bacteria</taxon>
        <taxon>Pseudomonadati</taxon>
        <taxon>Bacteroidota</taxon>
        <taxon>Cytophagia</taxon>
        <taxon>Cytophagales</taxon>
        <taxon>Hymenobacteraceae</taxon>
        <taxon>Hymenobacter</taxon>
    </lineage>
</organism>
<name>A0A3R9NL70_9BACT</name>
<dbReference type="Pfam" id="PF21205">
    <property type="entry name" value="Rep3_C"/>
    <property type="match status" value="1"/>
</dbReference>
<dbReference type="InterPro" id="IPR036390">
    <property type="entry name" value="WH_DNA-bd_sf"/>
</dbReference>
<evidence type="ECO:0000256" key="1">
    <source>
        <dbReference type="ARBA" id="ARBA00038283"/>
    </source>
</evidence>
<feature type="domain" description="Initiator Rep protein WH1" evidence="2">
    <location>
        <begin position="17"/>
        <end position="164"/>
    </location>
</feature>
<reference evidence="3 4" key="1">
    <citation type="submission" date="2018-12" db="EMBL/GenBank/DDBJ databases">
        <authorList>
            <person name="Feng G."/>
            <person name="Zhu H."/>
        </authorList>
    </citation>
    <scope>NUCLEOTIDE SEQUENCE [LARGE SCALE GENOMIC DNA]</scope>
    <source>
        <strain evidence="3 4">LMG 26000</strain>
    </source>
</reference>
<dbReference type="InterPro" id="IPR000525">
    <property type="entry name" value="Initiator_Rep_WH1"/>
</dbReference>
<comment type="similarity">
    <text evidence="1">Belongs to the initiator RepB protein family.</text>
</comment>
<dbReference type="Gene3D" id="1.10.10.10">
    <property type="entry name" value="Winged helix-like DNA-binding domain superfamily/Winged helix DNA-binding domain"/>
    <property type="match status" value="2"/>
</dbReference>
<evidence type="ECO:0000313" key="4">
    <source>
        <dbReference type="Proteomes" id="UP000270291"/>
    </source>
</evidence>
<dbReference type="OrthoDB" id="865739at2"/>
<dbReference type="Proteomes" id="UP000270291">
    <property type="component" value="Unassembled WGS sequence"/>
</dbReference>
<dbReference type="AlphaFoldDB" id="A0A3R9NL70"/>
<dbReference type="RefSeq" id="WP_125440667.1">
    <property type="nucleotide sequence ID" value="NZ_RWIU01000012.1"/>
</dbReference>
<gene>
    <name evidence="3" type="ORF">EI293_21765</name>
</gene>
<dbReference type="SUPFAM" id="SSF46785">
    <property type="entry name" value="Winged helix' DNA-binding domain"/>
    <property type="match status" value="2"/>
</dbReference>
<dbReference type="InterPro" id="IPR036388">
    <property type="entry name" value="WH-like_DNA-bd_sf"/>
</dbReference>
<dbReference type="GO" id="GO:0006270">
    <property type="term" value="P:DNA replication initiation"/>
    <property type="evidence" value="ECO:0007669"/>
    <property type="project" value="InterPro"/>
</dbReference>
<protein>
    <submittedName>
        <fullName evidence="3">RepB family plasmid replication initiator protein</fullName>
    </submittedName>
</protein>
<comment type="caution">
    <text evidence="3">The sequence shown here is derived from an EMBL/GenBank/DDBJ whole genome shotgun (WGS) entry which is preliminary data.</text>
</comment>